<gene>
    <name evidence="11" type="primary">psd</name>
    <name evidence="13" type="ORF">SAMN05444380_101114</name>
</gene>
<evidence type="ECO:0000256" key="11">
    <source>
        <dbReference type="HAMAP-Rule" id="MF_00664"/>
    </source>
</evidence>
<dbReference type="GO" id="GO:0005886">
    <property type="term" value="C:plasma membrane"/>
    <property type="evidence" value="ECO:0007669"/>
    <property type="project" value="UniProtKB-SubCell"/>
</dbReference>
<dbReference type="NCBIfam" id="NF003678">
    <property type="entry name" value="PRK05305.1-2"/>
    <property type="match status" value="1"/>
</dbReference>
<evidence type="ECO:0000256" key="1">
    <source>
        <dbReference type="ARBA" id="ARBA00022475"/>
    </source>
</evidence>
<comment type="function">
    <text evidence="11">Catalyzes the formation of phosphatidylethanolamine (PtdEtn) from phosphatidylserine (PtdSer).</text>
</comment>
<dbReference type="GO" id="GO:0004609">
    <property type="term" value="F:phosphatidylserine decarboxylase activity"/>
    <property type="evidence" value="ECO:0007669"/>
    <property type="project" value="UniProtKB-UniRule"/>
</dbReference>
<dbReference type="PANTHER" id="PTHR35809:SF1">
    <property type="entry name" value="ARCHAETIDYLSERINE DECARBOXYLASE PROENZYME-RELATED"/>
    <property type="match status" value="1"/>
</dbReference>
<evidence type="ECO:0000313" key="14">
    <source>
        <dbReference type="Proteomes" id="UP000181976"/>
    </source>
</evidence>
<accession>A0A1I1UKX4</accession>
<proteinExistence type="inferred from homology"/>
<evidence type="ECO:0000256" key="6">
    <source>
        <dbReference type="ARBA" id="ARBA00023145"/>
    </source>
</evidence>
<feature type="modified residue" description="Pyruvic acid (Ser); by autocatalysis" evidence="11">
    <location>
        <position position="188"/>
    </location>
</feature>
<dbReference type="OrthoDB" id="9790893at2"/>
<dbReference type="PANTHER" id="PTHR35809">
    <property type="entry name" value="ARCHAETIDYLSERINE DECARBOXYLASE PROENZYME-RELATED"/>
    <property type="match status" value="1"/>
</dbReference>
<comment type="catalytic activity">
    <reaction evidence="11">
        <text>a 1,2-diacyl-sn-glycero-3-phospho-L-serine + H(+) = a 1,2-diacyl-sn-glycero-3-phosphoethanolamine + CO2</text>
        <dbReference type="Rhea" id="RHEA:20828"/>
        <dbReference type="ChEBI" id="CHEBI:15378"/>
        <dbReference type="ChEBI" id="CHEBI:16526"/>
        <dbReference type="ChEBI" id="CHEBI:57262"/>
        <dbReference type="ChEBI" id="CHEBI:64612"/>
        <dbReference type="EC" id="4.1.1.65"/>
    </reaction>
</comment>
<comment type="PTM">
    <text evidence="11">Is synthesized initially as an inactive proenzyme. Formation of the active enzyme involves a self-maturation process in which the active site pyruvoyl group is generated from an internal serine residue via an autocatalytic post-translational modification. Two non-identical subunits are generated from the proenzyme in this reaction, and the pyruvate is formed at the N-terminus of the alpha chain, which is derived from the carboxyl end of the proenzyme. The post-translation cleavage follows an unusual pathway, termed non-hydrolytic serinolysis, in which the side chain hydroxyl group of the serine supplies its oxygen atom to form the C-terminus of the beta chain, while the remainder of the serine residue undergoes an oxidative deamination to produce ammonia and the pyruvoyl prosthetic group on the alpha chain.</text>
</comment>
<dbReference type="InParanoid" id="A0A1I1UKX4"/>
<evidence type="ECO:0000256" key="8">
    <source>
        <dbReference type="ARBA" id="ARBA00023239"/>
    </source>
</evidence>
<evidence type="ECO:0000256" key="5">
    <source>
        <dbReference type="ARBA" id="ARBA00023136"/>
    </source>
</evidence>
<keyword evidence="9 11" id="KW-1208">Phospholipid metabolism</keyword>
<feature type="chain" id="PRO_5023241250" description="Phosphatidylserine decarboxylase alpha chain" evidence="11">
    <location>
        <begin position="188"/>
        <end position="219"/>
    </location>
</feature>
<comment type="cofactor">
    <cofactor evidence="11">
        <name>pyruvate</name>
        <dbReference type="ChEBI" id="CHEBI:15361"/>
    </cofactor>
    <text evidence="11">Binds 1 pyruvoyl group covalently per subunit.</text>
</comment>
<dbReference type="InterPro" id="IPR003817">
    <property type="entry name" value="PS_Dcarbxylase"/>
</dbReference>
<keyword evidence="10 11" id="KW-0670">Pyruvate</keyword>
<dbReference type="RefSeq" id="WP_010526977.1">
    <property type="nucleotide sequence ID" value="NZ_AFSL01000024.1"/>
</dbReference>
<evidence type="ECO:0000256" key="10">
    <source>
        <dbReference type="ARBA" id="ARBA00023317"/>
    </source>
</evidence>
<sequence length="219" mass="24822">MTIHKEGFVILTVIFLILIGSNAAIYFFMDSPVSVLKWTILLSSLLFVFFAAFFRSPKRSIYLQDKAIISPADGKIVVIEETEENEFLKDKCIQVSVFMSVFNVHINWFPISGIIRYVKHHSGRFKAAYLPKASFENERTTIAIETKEQKNIVVRQVAGALARRIVCYAKEGESVTQGQQLGFIKFGSRVDIFLPLDSRIDVKPGQKVKGKQTIIGWID</sequence>
<keyword evidence="4 11" id="KW-0443">Lipid metabolism</keyword>
<dbReference type="NCBIfam" id="NF003685">
    <property type="entry name" value="PRK05305.2-5"/>
    <property type="match status" value="1"/>
</dbReference>
<keyword evidence="12" id="KW-1133">Transmembrane helix</keyword>
<dbReference type="HAMAP" id="MF_00664">
    <property type="entry name" value="PS_decarb_PSD_A"/>
    <property type="match status" value="1"/>
</dbReference>
<keyword evidence="6 11" id="KW-0865">Zymogen</keyword>
<dbReference type="AlphaFoldDB" id="A0A1I1UKX4"/>
<evidence type="ECO:0000256" key="7">
    <source>
        <dbReference type="ARBA" id="ARBA00023209"/>
    </source>
</evidence>
<feature type="transmembrane region" description="Helical" evidence="12">
    <location>
        <begin position="35"/>
        <end position="54"/>
    </location>
</feature>
<comment type="similarity">
    <text evidence="11">Belongs to the phosphatidylserine decarboxylase family. PSD-A subfamily.</text>
</comment>
<feature type="chain" id="PRO_5023241249" description="Phosphatidylserine decarboxylase beta chain" evidence="11">
    <location>
        <begin position="1"/>
        <end position="187"/>
    </location>
</feature>
<evidence type="ECO:0000256" key="2">
    <source>
        <dbReference type="ARBA" id="ARBA00022516"/>
    </source>
</evidence>
<dbReference type="eggNOG" id="COG0688">
    <property type="taxonomic scope" value="Bacteria"/>
</dbReference>
<reference evidence="13 14" key="1">
    <citation type="submission" date="2016-10" db="EMBL/GenBank/DDBJ databases">
        <authorList>
            <person name="de Groot N.N."/>
        </authorList>
    </citation>
    <scope>NUCLEOTIDE SEQUENCE [LARGE SCALE GENOMIC DNA]</scope>
    <source>
        <strain evidence="13 14">DSM 19012</strain>
    </source>
</reference>
<feature type="active site" description="Schiff-base intermediate with substrate; via pyruvic acid" evidence="11">
    <location>
        <position position="188"/>
    </location>
</feature>
<dbReference type="GO" id="GO:0006646">
    <property type="term" value="P:phosphatidylethanolamine biosynthetic process"/>
    <property type="evidence" value="ECO:0007669"/>
    <property type="project" value="UniProtKB-UniRule"/>
</dbReference>
<dbReference type="EMBL" id="FONA01000001">
    <property type="protein sequence ID" value="SFD71354.1"/>
    <property type="molecule type" value="Genomic_DNA"/>
</dbReference>
<evidence type="ECO:0000256" key="12">
    <source>
        <dbReference type="SAM" id="Phobius"/>
    </source>
</evidence>
<feature type="site" description="Cleavage (non-hydrolytic); by autocatalysis" evidence="11">
    <location>
        <begin position="187"/>
        <end position="188"/>
    </location>
</feature>
<keyword evidence="12" id="KW-0812">Transmembrane</keyword>
<keyword evidence="5 11" id="KW-0472">Membrane</keyword>
<organism evidence="13 14">
    <name type="scientific">Thermophagus xiamenensis</name>
    <dbReference type="NCBI Taxonomy" id="385682"/>
    <lineage>
        <taxon>Bacteria</taxon>
        <taxon>Pseudomonadati</taxon>
        <taxon>Bacteroidota</taxon>
        <taxon>Bacteroidia</taxon>
        <taxon>Marinilabiliales</taxon>
        <taxon>Marinilabiliaceae</taxon>
        <taxon>Thermophagus</taxon>
    </lineage>
</organism>
<name>A0A1I1UKX4_9BACT</name>
<keyword evidence="14" id="KW-1185">Reference proteome</keyword>
<dbReference type="Proteomes" id="UP000181976">
    <property type="component" value="Unassembled WGS sequence"/>
</dbReference>
<feature type="transmembrane region" description="Helical" evidence="12">
    <location>
        <begin position="7"/>
        <end position="29"/>
    </location>
</feature>
<comment type="pathway">
    <text evidence="11">Phospholipid metabolism; phosphatidylethanolamine biosynthesis; phosphatidylethanolamine from CDP-diacylglycerol: step 2/2.</text>
</comment>
<evidence type="ECO:0000256" key="4">
    <source>
        <dbReference type="ARBA" id="ARBA00023098"/>
    </source>
</evidence>
<comment type="subunit">
    <text evidence="11">Heterodimer of a large membrane-associated beta subunit and a small pyruvoyl-containing alpha subunit.</text>
</comment>
<keyword evidence="3 11" id="KW-0210">Decarboxylase</keyword>
<comment type="subcellular location">
    <subcellularLocation>
        <location evidence="11">Cell membrane</location>
        <topology evidence="11">Peripheral membrane protein</topology>
    </subcellularLocation>
</comment>
<keyword evidence="7 11" id="KW-0594">Phospholipid biosynthesis</keyword>
<keyword evidence="8 11" id="KW-0456">Lyase</keyword>
<dbReference type="InterPro" id="IPR033175">
    <property type="entry name" value="PSD-A"/>
</dbReference>
<dbReference type="EC" id="4.1.1.65" evidence="11"/>
<keyword evidence="2 11" id="KW-0444">Lipid biosynthesis</keyword>
<evidence type="ECO:0000313" key="13">
    <source>
        <dbReference type="EMBL" id="SFD71354.1"/>
    </source>
</evidence>
<evidence type="ECO:0000256" key="9">
    <source>
        <dbReference type="ARBA" id="ARBA00023264"/>
    </source>
</evidence>
<keyword evidence="1 11" id="KW-1003">Cell membrane</keyword>
<dbReference type="UniPathway" id="UPA00558">
    <property type="reaction ID" value="UER00616"/>
</dbReference>
<dbReference type="Pfam" id="PF02666">
    <property type="entry name" value="PS_Dcarbxylase"/>
    <property type="match status" value="1"/>
</dbReference>
<protein>
    <recommendedName>
        <fullName evidence="11">Phosphatidylserine decarboxylase proenzyme</fullName>
        <ecNumber evidence="11">4.1.1.65</ecNumber>
    </recommendedName>
    <component>
        <recommendedName>
            <fullName evidence="11">Phosphatidylserine decarboxylase alpha chain</fullName>
        </recommendedName>
    </component>
    <component>
        <recommendedName>
            <fullName evidence="11">Phosphatidylserine decarboxylase beta chain</fullName>
        </recommendedName>
    </component>
</protein>
<dbReference type="STRING" id="385682.SAMN05444380_101114"/>
<evidence type="ECO:0000256" key="3">
    <source>
        <dbReference type="ARBA" id="ARBA00022793"/>
    </source>
</evidence>